<evidence type="ECO:0000256" key="4">
    <source>
        <dbReference type="ARBA" id="ARBA00022695"/>
    </source>
</evidence>
<dbReference type="InterPro" id="IPR005836">
    <property type="entry name" value="ADP_Glu_pyroP_CS"/>
</dbReference>
<dbReference type="Gene3D" id="2.160.10.10">
    <property type="entry name" value="Hexapeptide repeat proteins"/>
    <property type="match status" value="1"/>
</dbReference>
<feature type="binding site" evidence="9">
    <location>
        <begin position="181"/>
        <end position="182"/>
    </location>
    <ligand>
        <name>alpha-D-glucose 1-phosphate</name>
        <dbReference type="ChEBI" id="CHEBI:58601"/>
    </ligand>
</feature>
<dbReference type="Proteomes" id="UP000216961">
    <property type="component" value="Unassembled WGS sequence"/>
</dbReference>
<evidence type="ECO:0000313" key="12">
    <source>
        <dbReference type="EMBL" id="PAD83086.1"/>
    </source>
</evidence>
<dbReference type="PANTHER" id="PTHR43523:SF2">
    <property type="entry name" value="GLUCOSE-1-PHOSPHATE ADENYLYLTRANSFERASE"/>
    <property type="match status" value="1"/>
</dbReference>
<dbReference type="SUPFAM" id="SSF51161">
    <property type="entry name" value="Trimeric LpxA-like enzymes"/>
    <property type="match status" value="1"/>
</dbReference>
<dbReference type="PROSITE" id="PS00808">
    <property type="entry name" value="ADP_GLC_PYROPHOSPH_1"/>
    <property type="match status" value="1"/>
</dbReference>
<dbReference type="SUPFAM" id="SSF53448">
    <property type="entry name" value="Nucleotide-diphospho-sugar transferases"/>
    <property type="match status" value="1"/>
</dbReference>
<dbReference type="PROSITE" id="PS00810">
    <property type="entry name" value="ADP_GLC_PYROPHOSPH_3"/>
    <property type="match status" value="1"/>
</dbReference>
<keyword evidence="3 9" id="KW-0808">Transferase</keyword>
<keyword evidence="4 9" id="KW-0548">Nucleotidyltransferase</keyword>
<evidence type="ECO:0000256" key="5">
    <source>
        <dbReference type="ARBA" id="ARBA00022741"/>
    </source>
</evidence>
<evidence type="ECO:0000259" key="10">
    <source>
        <dbReference type="Pfam" id="PF00483"/>
    </source>
</evidence>
<evidence type="ECO:0000256" key="3">
    <source>
        <dbReference type="ARBA" id="ARBA00022679"/>
    </source>
</evidence>
<evidence type="ECO:0000259" key="11">
    <source>
        <dbReference type="Pfam" id="PF24894"/>
    </source>
</evidence>
<name>A0A268FCI9_NIACI</name>
<evidence type="ECO:0000256" key="9">
    <source>
        <dbReference type="HAMAP-Rule" id="MF_00624"/>
    </source>
</evidence>
<dbReference type="GO" id="GO:0005524">
    <property type="term" value="F:ATP binding"/>
    <property type="evidence" value="ECO:0007669"/>
    <property type="project" value="UniProtKB-KW"/>
</dbReference>
<feature type="binding site" evidence="9">
    <location>
        <position position="165"/>
    </location>
    <ligand>
        <name>alpha-D-glucose 1-phosphate</name>
        <dbReference type="ChEBI" id="CHEBI:58601"/>
    </ligand>
</feature>
<keyword evidence="8 9" id="KW-0119">Carbohydrate metabolism</keyword>
<dbReference type="PROSITE" id="PS00809">
    <property type="entry name" value="ADP_GLC_PYROPHOSPH_2"/>
    <property type="match status" value="1"/>
</dbReference>
<dbReference type="AlphaFoldDB" id="A0A268FCI9"/>
<dbReference type="InterPro" id="IPR023049">
    <property type="entry name" value="GlgC_bac"/>
</dbReference>
<dbReference type="NCBIfam" id="NF003670">
    <property type="entry name" value="PRK05293.1"/>
    <property type="match status" value="1"/>
</dbReference>
<feature type="site" description="Could play a key role in the communication between the regulatory and the substrate sites" evidence="9">
    <location>
        <position position="60"/>
    </location>
</feature>
<comment type="subunit">
    <text evidence="9">Homotetramer.</text>
</comment>
<keyword evidence="2 9" id="KW-0321">Glycogen metabolism</keyword>
<keyword evidence="7 9" id="KW-0320">Glycogen biosynthesis</keyword>
<dbReference type="InterPro" id="IPR011831">
    <property type="entry name" value="ADP-Glc_PPase"/>
</dbReference>
<evidence type="ECO:0000256" key="6">
    <source>
        <dbReference type="ARBA" id="ARBA00022840"/>
    </source>
</evidence>
<organism evidence="12 13">
    <name type="scientific">Niallia circulans</name>
    <name type="common">Bacillus circulans</name>
    <dbReference type="NCBI Taxonomy" id="1397"/>
    <lineage>
        <taxon>Bacteria</taxon>
        <taxon>Bacillati</taxon>
        <taxon>Bacillota</taxon>
        <taxon>Bacilli</taxon>
        <taxon>Bacillales</taxon>
        <taxon>Bacillaceae</taxon>
        <taxon>Niallia</taxon>
    </lineage>
</organism>
<comment type="function">
    <text evidence="9">Involved in the biosynthesis of ADP-glucose, a building block required for the elongation reactions to produce glycogen. Catalyzes the reaction between ATP and alpha-D-glucose 1-phosphate (G1P) to produce pyrophosphate and ADP-Glc.</text>
</comment>
<dbReference type="InterPro" id="IPR029044">
    <property type="entry name" value="Nucleotide-diphossugar_trans"/>
</dbReference>
<dbReference type="NCBIfam" id="TIGR02091">
    <property type="entry name" value="glgC"/>
    <property type="match status" value="1"/>
</dbReference>
<dbReference type="InterPro" id="IPR011004">
    <property type="entry name" value="Trimer_LpxA-like_sf"/>
</dbReference>
<dbReference type="PANTHER" id="PTHR43523">
    <property type="entry name" value="GLUCOSE-1-PHOSPHATE ADENYLYLTRANSFERASE-RELATED"/>
    <property type="match status" value="1"/>
</dbReference>
<feature type="domain" description="Glucose-1-phosphate adenylyltransferase/Bifunctional protein GlmU-like C-terminal hexapeptide" evidence="11">
    <location>
        <begin position="291"/>
        <end position="360"/>
    </location>
</feature>
<dbReference type="HAMAP" id="MF_00624">
    <property type="entry name" value="GlgC"/>
    <property type="match status" value="1"/>
</dbReference>
<proteinExistence type="inferred from homology"/>
<evidence type="ECO:0000256" key="2">
    <source>
        <dbReference type="ARBA" id="ARBA00022600"/>
    </source>
</evidence>
<dbReference type="CDD" id="cd02508">
    <property type="entry name" value="ADP_Glucose_PP"/>
    <property type="match status" value="1"/>
</dbReference>
<comment type="catalytic activity">
    <reaction evidence="9">
        <text>alpha-D-glucose 1-phosphate + ATP + H(+) = ADP-alpha-D-glucose + diphosphate</text>
        <dbReference type="Rhea" id="RHEA:12120"/>
        <dbReference type="ChEBI" id="CHEBI:15378"/>
        <dbReference type="ChEBI" id="CHEBI:30616"/>
        <dbReference type="ChEBI" id="CHEBI:33019"/>
        <dbReference type="ChEBI" id="CHEBI:57498"/>
        <dbReference type="ChEBI" id="CHEBI:58601"/>
        <dbReference type="EC" id="2.7.7.27"/>
    </reaction>
</comment>
<dbReference type="Gene3D" id="3.90.550.10">
    <property type="entry name" value="Spore Coat Polysaccharide Biosynthesis Protein SpsA, Chain A"/>
    <property type="match status" value="1"/>
</dbReference>
<evidence type="ECO:0000256" key="7">
    <source>
        <dbReference type="ARBA" id="ARBA00023056"/>
    </source>
</evidence>
<feature type="site" description="Could play a key role in the communication between the regulatory and the substrate sites" evidence="9">
    <location>
        <position position="99"/>
    </location>
</feature>
<sequence>MLNKKCIAMLLAGGRGTRLKKLTEELAKPAVPFGGKYRIVDFTLSNCRNSGIDTVGVLTQYQPHVLQNYIKDGKDWDLDSRDGGLSILPPYQCGTEERWYDGTAHAIYQNISYIDQYNPDYVLVISGDHIYKMDYNLMLQQHIKTGADATISVTEVPWEEANRFGIMNTDGTNNRIVDFEEKPSNPKSNLASMGVYIFKWKTLKSYLQKEEKNELSSKDFGKDIIPAMLTDNRKLHAYTFKGYWKDVGTIDSFWEANMDLLSKESNIFLNDKDWTVFTHEQCYAPSYIESSATVNRSIISEGCEIYGTVENSVIFNDVIIGKGAIVKDSVLLPGTVIGENAVIEKSVTACNVTVGDHSIIAPKDADSEIILIGESIENKQTRVGLSRVI</sequence>
<dbReference type="CDD" id="cd04651">
    <property type="entry name" value="LbH_G1P_AT_C"/>
    <property type="match status" value="1"/>
</dbReference>
<dbReference type="InterPro" id="IPR005835">
    <property type="entry name" value="NTP_transferase_dom"/>
</dbReference>
<dbReference type="GO" id="GO:0008878">
    <property type="term" value="F:glucose-1-phosphate adenylyltransferase activity"/>
    <property type="evidence" value="ECO:0007669"/>
    <property type="project" value="UniProtKB-UniRule"/>
</dbReference>
<feature type="binding site" evidence="9">
    <location>
        <position position="100"/>
    </location>
    <ligand>
        <name>alpha-D-glucose 1-phosphate</name>
        <dbReference type="ChEBI" id="CHEBI:58601"/>
    </ligand>
</feature>
<feature type="binding site" evidence="9">
    <location>
        <position position="192"/>
    </location>
    <ligand>
        <name>alpha-D-glucose 1-phosphate</name>
        <dbReference type="ChEBI" id="CHEBI:58601"/>
    </ligand>
</feature>
<dbReference type="EC" id="2.7.7.27" evidence="9"/>
<comment type="pathway">
    <text evidence="9">Glycan biosynthesis; glycogen biosynthesis.</text>
</comment>
<dbReference type="GO" id="GO:0005978">
    <property type="term" value="P:glycogen biosynthetic process"/>
    <property type="evidence" value="ECO:0007669"/>
    <property type="project" value="UniProtKB-UniRule"/>
</dbReference>
<comment type="similarity">
    <text evidence="1 9">Belongs to the bacterial/plant glucose-1-phosphate adenylyltransferase family.</text>
</comment>
<dbReference type="KEGG" id="bcir:C2I06_13885"/>
<feature type="domain" description="Nucleotidyl transferase" evidence="10">
    <location>
        <begin position="8"/>
        <end position="262"/>
    </location>
</feature>
<protein>
    <recommendedName>
        <fullName evidence="9">Glucose-1-phosphate adenylyltransferase</fullName>
        <ecNumber evidence="9">2.7.7.27</ecNumber>
    </recommendedName>
    <alternativeName>
        <fullName evidence="9">ADP-glucose pyrophosphorylase</fullName>
        <shortName evidence="9">ADPGlc PPase</shortName>
    </alternativeName>
    <alternativeName>
        <fullName evidence="9">ADP-glucose synthase</fullName>
    </alternativeName>
</protein>
<keyword evidence="5 9" id="KW-0547">Nucleotide-binding</keyword>
<accession>A0A268FCI9</accession>
<evidence type="ECO:0000313" key="13">
    <source>
        <dbReference type="Proteomes" id="UP000216961"/>
    </source>
</evidence>
<dbReference type="Pfam" id="PF00483">
    <property type="entry name" value="NTP_transferase"/>
    <property type="match status" value="1"/>
</dbReference>
<evidence type="ECO:0000256" key="8">
    <source>
        <dbReference type="ARBA" id="ARBA00023277"/>
    </source>
</evidence>
<dbReference type="Pfam" id="PF24894">
    <property type="entry name" value="Hexapep_GlmU"/>
    <property type="match status" value="1"/>
</dbReference>
<dbReference type="RefSeq" id="WP_095322054.1">
    <property type="nucleotide sequence ID" value="NZ_CP026031.1"/>
</dbReference>
<keyword evidence="6 9" id="KW-0067">ATP-binding</keyword>
<evidence type="ECO:0000256" key="1">
    <source>
        <dbReference type="ARBA" id="ARBA00010443"/>
    </source>
</evidence>
<gene>
    <name evidence="9" type="primary">glgC</name>
    <name evidence="12" type="ORF">CHH57_11085</name>
</gene>
<comment type="caution">
    <text evidence="12">The sequence shown here is derived from an EMBL/GenBank/DDBJ whole genome shotgun (WGS) entry which is preliminary data.</text>
</comment>
<reference evidence="12 13" key="1">
    <citation type="submission" date="2017-07" db="EMBL/GenBank/DDBJ databases">
        <title>Isolation and whole genome analysis of endospore-forming bacteria from heroin.</title>
        <authorList>
            <person name="Kalinowski J."/>
            <person name="Ahrens B."/>
            <person name="Al-Dilaimi A."/>
            <person name="Winkler A."/>
            <person name="Wibberg D."/>
            <person name="Schleenbecker U."/>
            <person name="Ruckert C."/>
            <person name="Wolfel R."/>
            <person name="Grass G."/>
        </authorList>
    </citation>
    <scope>NUCLEOTIDE SEQUENCE [LARGE SCALE GENOMIC DNA]</scope>
    <source>
        <strain evidence="12 13">7521-2</strain>
    </source>
</reference>
<dbReference type="EMBL" id="NPBQ01000070">
    <property type="protein sequence ID" value="PAD83086.1"/>
    <property type="molecule type" value="Genomic_DNA"/>
</dbReference>
<dbReference type="InterPro" id="IPR056818">
    <property type="entry name" value="GlmU/GlgC-like_hexapep"/>
</dbReference>